<evidence type="ECO:0000256" key="3">
    <source>
        <dbReference type="ARBA" id="ARBA00022691"/>
    </source>
</evidence>
<dbReference type="InterPro" id="IPR030390">
    <property type="entry name" value="MeTrfase_TrmA_AS"/>
</dbReference>
<dbReference type="CDD" id="cd02440">
    <property type="entry name" value="AdoMet_MTases"/>
    <property type="match status" value="1"/>
</dbReference>
<keyword evidence="1 4" id="KW-0489">Methyltransferase</keyword>
<gene>
    <name evidence="6" type="primary">rlmD</name>
    <name evidence="6" type="ORF">H8S37_06120</name>
</gene>
<dbReference type="PANTHER" id="PTHR11061">
    <property type="entry name" value="RNA M5U METHYLTRANSFERASE"/>
    <property type="match status" value="1"/>
</dbReference>
<dbReference type="NCBIfam" id="TIGR00479">
    <property type="entry name" value="rumA"/>
    <property type="match status" value="1"/>
</dbReference>
<evidence type="ECO:0000313" key="6">
    <source>
        <dbReference type="EMBL" id="MBC5688506.1"/>
    </source>
</evidence>
<accession>A0A923LI72</accession>
<dbReference type="PANTHER" id="PTHR11061:SF30">
    <property type="entry name" value="TRNA (URACIL(54)-C(5))-METHYLTRANSFERASE"/>
    <property type="match status" value="1"/>
</dbReference>
<dbReference type="GO" id="GO:0008173">
    <property type="term" value="F:RNA methyltransferase activity"/>
    <property type="evidence" value="ECO:0007669"/>
    <property type="project" value="InterPro"/>
</dbReference>
<name>A0A923LI72_9FIRM</name>
<dbReference type="SUPFAM" id="SSF53335">
    <property type="entry name" value="S-adenosyl-L-methionine-dependent methyltransferases"/>
    <property type="match status" value="1"/>
</dbReference>
<comment type="similarity">
    <text evidence="4">Belongs to the class I-like SAM-binding methyltransferase superfamily. RNA M5U methyltransferase family.</text>
</comment>
<evidence type="ECO:0000256" key="5">
    <source>
        <dbReference type="PROSITE-ProRule" id="PRU10015"/>
    </source>
</evidence>
<sequence length="458" mass="51777">MKKGQVLEGTVEKVEFPNKGIVSIPEEEKCVIVKNTMSGQKIKFCIHKFKRGNPEGRLLEVLKKSPLETREPVCSIFPECGGCMYQTMSYDEQLKMKAGQVKEILDDAVKGDWCFEGIKPSPQEFAYRNKMEFSFGDEYKDGPLSLGLHKKGSTYDVLTASDCKLVHEDMTKILSCVLAYFKEKKTSYYKKMQHIGYLRHLLLRRGEYTQEILVNLVTTSQEELDLQPLVQALLELELKGRIVGILHIVNDSLSDVVQSDETRVLYGQEYFYEKLLNLEFKVTPFSFFQPNSKAAEVLYSTVREYIGDIQDMTVFDLFSGTGTIAQLLAPVAKKVIGVEIVREAVEAARENAAHNGLSNCKFIAGDVFKVLDEIEEKPDVIVLDPPRDGIHPKTLPKILDYGVEKIVYISCKVTSLARDLEMIQAKGYKVEKCVAVDQFCQTVHVESIMLLSHEILVA</sequence>
<proteinExistence type="inferred from homology"/>
<dbReference type="Gene3D" id="3.40.50.150">
    <property type="entry name" value="Vaccinia Virus protein VP39"/>
    <property type="match status" value="1"/>
</dbReference>
<dbReference type="Proteomes" id="UP000652477">
    <property type="component" value="Unassembled WGS sequence"/>
</dbReference>
<dbReference type="EMBL" id="JACOPF010000001">
    <property type="protein sequence ID" value="MBC5688506.1"/>
    <property type="molecule type" value="Genomic_DNA"/>
</dbReference>
<feature type="binding site" evidence="4">
    <location>
        <position position="339"/>
    </location>
    <ligand>
        <name>S-adenosyl-L-methionine</name>
        <dbReference type="ChEBI" id="CHEBI:59789"/>
    </ligand>
</feature>
<dbReference type="PROSITE" id="PS51687">
    <property type="entry name" value="SAM_MT_RNA_M5U"/>
    <property type="match status" value="1"/>
</dbReference>
<keyword evidence="2 4" id="KW-0808">Transferase</keyword>
<evidence type="ECO:0000313" key="7">
    <source>
        <dbReference type="Proteomes" id="UP000652477"/>
    </source>
</evidence>
<keyword evidence="3 4" id="KW-0949">S-adenosyl-L-methionine</keyword>
<dbReference type="GO" id="GO:0006396">
    <property type="term" value="P:RNA processing"/>
    <property type="evidence" value="ECO:0007669"/>
    <property type="project" value="InterPro"/>
</dbReference>
<evidence type="ECO:0000256" key="2">
    <source>
        <dbReference type="ARBA" id="ARBA00022679"/>
    </source>
</evidence>
<feature type="binding site" evidence="4">
    <location>
        <position position="384"/>
    </location>
    <ligand>
        <name>S-adenosyl-L-methionine</name>
        <dbReference type="ChEBI" id="CHEBI:59789"/>
    </ligand>
</feature>
<feature type="binding site" evidence="4">
    <location>
        <position position="289"/>
    </location>
    <ligand>
        <name>S-adenosyl-L-methionine</name>
        <dbReference type="ChEBI" id="CHEBI:59789"/>
    </ligand>
</feature>
<dbReference type="AlphaFoldDB" id="A0A923LI72"/>
<dbReference type="PROSITE" id="PS01230">
    <property type="entry name" value="TRMA_1"/>
    <property type="match status" value="1"/>
</dbReference>
<feature type="active site" description="Nucleophile" evidence="4">
    <location>
        <position position="411"/>
    </location>
</feature>
<dbReference type="InterPro" id="IPR012340">
    <property type="entry name" value="NA-bd_OB-fold"/>
</dbReference>
<reference evidence="6" key="1">
    <citation type="submission" date="2020-08" db="EMBL/GenBank/DDBJ databases">
        <title>Genome public.</title>
        <authorList>
            <person name="Liu C."/>
            <person name="Sun Q."/>
        </authorList>
    </citation>
    <scope>NUCLEOTIDE SEQUENCE</scope>
    <source>
        <strain evidence="6">NSJ-55</strain>
    </source>
</reference>
<dbReference type="Gene3D" id="2.40.50.140">
    <property type="entry name" value="Nucleic acid-binding proteins"/>
    <property type="match status" value="1"/>
</dbReference>
<dbReference type="EC" id="2.1.1.190" evidence="6"/>
<feature type="binding site" evidence="4">
    <location>
        <position position="318"/>
    </location>
    <ligand>
        <name>S-adenosyl-L-methionine</name>
        <dbReference type="ChEBI" id="CHEBI:59789"/>
    </ligand>
</feature>
<evidence type="ECO:0000256" key="4">
    <source>
        <dbReference type="PROSITE-ProRule" id="PRU01024"/>
    </source>
</evidence>
<protein>
    <submittedName>
        <fullName evidence="6">23S rRNA (Uracil(1939)-C(5))-methyltransferase RlmD</fullName>
        <ecNumber evidence="6">2.1.1.190</ecNumber>
    </submittedName>
</protein>
<dbReference type="RefSeq" id="WP_186875115.1">
    <property type="nucleotide sequence ID" value="NZ_JACOPF010000001.1"/>
</dbReference>
<dbReference type="InterPro" id="IPR029063">
    <property type="entry name" value="SAM-dependent_MTases_sf"/>
</dbReference>
<dbReference type="GO" id="GO:0032259">
    <property type="term" value="P:methylation"/>
    <property type="evidence" value="ECO:0007669"/>
    <property type="project" value="UniProtKB-KW"/>
</dbReference>
<keyword evidence="7" id="KW-1185">Reference proteome</keyword>
<organism evidence="6 7">
    <name type="scientific">Mediterraneibacter hominis</name>
    <dbReference type="NCBI Taxonomy" id="2763054"/>
    <lineage>
        <taxon>Bacteria</taxon>
        <taxon>Bacillati</taxon>
        <taxon>Bacillota</taxon>
        <taxon>Clostridia</taxon>
        <taxon>Lachnospirales</taxon>
        <taxon>Lachnospiraceae</taxon>
        <taxon>Mediterraneibacter</taxon>
    </lineage>
</organism>
<comment type="caution">
    <text evidence="6">The sequence shown here is derived from an EMBL/GenBank/DDBJ whole genome shotgun (WGS) entry which is preliminary data.</text>
</comment>
<evidence type="ECO:0000256" key="1">
    <source>
        <dbReference type="ARBA" id="ARBA00022603"/>
    </source>
</evidence>
<dbReference type="Gene3D" id="2.40.50.1070">
    <property type="match status" value="1"/>
</dbReference>
<dbReference type="InterPro" id="IPR010280">
    <property type="entry name" value="U5_MeTrfase_fam"/>
</dbReference>
<dbReference type="Pfam" id="PF05958">
    <property type="entry name" value="tRNA_U5-meth_tr"/>
    <property type="match status" value="1"/>
</dbReference>
<feature type="active site" evidence="5">
    <location>
        <position position="411"/>
    </location>
</feature>